<keyword evidence="4" id="KW-1185">Reference proteome</keyword>
<dbReference type="SUPFAM" id="SSF53474">
    <property type="entry name" value="alpha/beta-Hydrolases"/>
    <property type="match status" value="1"/>
</dbReference>
<keyword evidence="1" id="KW-0472">Membrane</keyword>
<proteinExistence type="predicted"/>
<gene>
    <name evidence="3" type="ORF">JIN85_03875</name>
</gene>
<organism evidence="3 4">
    <name type="scientific">Luteolibacter pohnpeiensis</name>
    <dbReference type="NCBI Taxonomy" id="454153"/>
    <lineage>
        <taxon>Bacteria</taxon>
        <taxon>Pseudomonadati</taxon>
        <taxon>Verrucomicrobiota</taxon>
        <taxon>Verrucomicrobiia</taxon>
        <taxon>Verrucomicrobiales</taxon>
        <taxon>Verrucomicrobiaceae</taxon>
        <taxon>Luteolibacter</taxon>
    </lineage>
</organism>
<dbReference type="AlphaFoldDB" id="A0A934VVH7"/>
<evidence type="ECO:0000313" key="3">
    <source>
        <dbReference type="EMBL" id="MBK1881539.1"/>
    </source>
</evidence>
<dbReference type="Gene3D" id="3.40.50.1820">
    <property type="entry name" value="alpha/beta hydrolase"/>
    <property type="match status" value="1"/>
</dbReference>
<comment type="caution">
    <text evidence="3">The sequence shown here is derived from an EMBL/GenBank/DDBJ whole genome shotgun (WGS) entry which is preliminary data.</text>
</comment>
<keyword evidence="1" id="KW-0812">Transmembrane</keyword>
<dbReference type="Pfam" id="PF12146">
    <property type="entry name" value="Hydrolase_4"/>
    <property type="match status" value="1"/>
</dbReference>
<keyword evidence="3" id="KW-0378">Hydrolase</keyword>
<dbReference type="EMBL" id="JAENIJ010000004">
    <property type="protein sequence ID" value="MBK1881539.1"/>
    <property type="molecule type" value="Genomic_DNA"/>
</dbReference>
<evidence type="ECO:0000313" key="4">
    <source>
        <dbReference type="Proteomes" id="UP000603141"/>
    </source>
</evidence>
<sequence>MTDMPFFDQVRPPKSFRYGLAILGFAGVLISGCAPSYTLVNNPRARAAGETFGYRHWVSSSVEPDIVMIGIHGFCGASIDYENLGLHLLKNQPKTALYAYEVRGQGNDPIKERRGDIGDPEEWYNDLQTFTRLVRKQHPRAKIVWFGESMGSLIAAHALSEAPSNDPPCDAIVLSSPVVRFKDGIPAWQPALLRMAAATVPSARISLETLTGGKDVQMTQTSTHEEQSLTNSYYIDEYTLRLLNALARNIDTMNDCAEKIDIPLLVLHGGQDFFNTDSDMRGFIAHVPEKVTYHNYPKAYHLLMYDQEKDRIFRDVEKWLTKVRNDQF</sequence>
<protein>
    <submittedName>
        <fullName evidence="3">Alpha/beta fold hydrolase</fullName>
    </submittedName>
</protein>
<evidence type="ECO:0000259" key="2">
    <source>
        <dbReference type="Pfam" id="PF12146"/>
    </source>
</evidence>
<feature type="transmembrane region" description="Helical" evidence="1">
    <location>
        <begin position="20"/>
        <end position="40"/>
    </location>
</feature>
<dbReference type="InterPro" id="IPR029058">
    <property type="entry name" value="AB_hydrolase_fold"/>
</dbReference>
<dbReference type="InterPro" id="IPR051044">
    <property type="entry name" value="MAG_DAG_Lipase"/>
</dbReference>
<reference evidence="3" key="1">
    <citation type="submission" date="2021-01" db="EMBL/GenBank/DDBJ databases">
        <title>Modified the classification status of verrucomicrobia.</title>
        <authorList>
            <person name="Feng X."/>
        </authorList>
    </citation>
    <scope>NUCLEOTIDE SEQUENCE</scope>
    <source>
        <strain evidence="3">KCTC 22041</strain>
    </source>
</reference>
<name>A0A934VVH7_9BACT</name>
<accession>A0A934VVH7</accession>
<dbReference type="InterPro" id="IPR022742">
    <property type="entry name" value="Hydrolase_4"/>
</dbReference>
<feature type="domain" description="Serine aminopeptidase S33" evidence="2">
    <location>
        <begin position="63"/>
        <end position="308"/>
    </location>
</feature>
<keyword evidence="1" id="KW-1133">Transmembrane helix</keyword>
<evidence type="ECO:0000256" key="1">
    <source>
        <dbReference type="SAM" id="Phobius"/>
    </source>
</evidence>
<dbReference type="PANTHER" id="PTHR11614">
    <property type="entry name" value="PHOSPHOLIPASE-RELATED"/>
    <property type="match status" value="1"/>
</dbReference>
<dbReference type="GO" id="GO:0016787">
    <property type="term" value="F:hydrolase activity"/>
    <property type="evidence" value="ECO:0007669"/>
    <property type="project" value="UniProtKB-KW"/>
</dbReference>
<dbReference type="Proteomes" id="UP000603141">
    <property type="component" value="Unassembled WGS sequence"/>
</dbReference>